<keyword evidence="2" id="KW-1185">Reference proteome</keyword>
<sequence length="138" mass="15238">MSDTYHKWVMTEGITLRTLVCNHRRTAPGLLKQTQPGTGVAEQLVCAKVFDLGLARDLEAPGILPRLFEVRAVDALGQLPRENVSEFLSGLLMGSEVRAWPLASPYLRSLRLSLTLRYPRAFALKGQSTQVLSGDIAF</sequence>
<protein>
    <submittedName>
        <fullName evidence="1">2-dehydro-3-deoxygalactonokinase</fullName>
    </submittedName>
</protein>
<dbReference type="Gene3D" id="3.30.420.310">
    <property type="entry name" value="2-keto-3-deoxy-galactonokinase, C-terminal domain"/>
    <property type="match status" value="1"/>
</dbReference>
<dbReference type="AlphaFoldDB" id="A0A848MR68"/>
<keyword evidence="1" id="KW-0418">Kinase</keyword>
<name>A0A848MR68_9GAMM</name>
<organism evidence="1 2">
    <name type="scientific">Rouxiella aceris</name>
    <dbReference type="NCBI Taxonomy" id="2703884"/>
    <lineage>
        <taxon>Bacteria</taxon>
        <taxon>Pseudomonadati</taxon>
        <taxon>Pseudomonadota</taxon>
        <taxon>Gammaproteobacteria</taxon>
        <taxon>Enterobacterales</taxon>
        <taxon>Yersiniaceae</taxon>
        <taxon>Rouxiella</taxon>
    </lineage>
</organism>
<evidence type="ECO:0000313" key="1">
    <source>
        <dbReference type="EMBL" id="NMP29596.1"/>
    </source>
</evidence>
<dbReference type="EMBL" id="JAADJU010000015">
    <property type="protein sequence ID" value="NMP29596.1"/>
    <property type="molecule type" value="Genomic_DNA"/>
</dbReference>
<reference evidence="1 2" key="1">
    <citation type="submission" date="2020-01" db="EMBL/GenBank/DDBJ databases">
        <authorList>
            <person name="Lee S.D."/>
        </authorList>
    </citation>
    <scope>NUCLEOTIDE SEQUENCE [LARGE SCALE GENOMIC DNA]</scope>
    <source>
        <strain evidence="1 2">SAP-1</strain>
    </source>
</reference>
<dbReference type="InterPro" id="IPR042257">
    <property type="entry name" value="DGOK_C"/>
</dbReference>
<comment type="caution">
    <text evidence="1">The sequence shown here is derived from an EMBL/GenBank/DDBJ whole genome shotgun (WGS) entry which is preliminary data.</text>
</comment>
<gene>
    <name evidence="1" type="ORF">GW590_22355</name>
</gene>
<keyword evidence="1" id="KW-0808">Transferase</keyword>
<dbReference type="GO" id="GO:0034194">
    <property type="term" value="P:D-galactonate catabolic process"/>
    <property type="evidence" value="ECO:0007669"/>
    <property type="project" value="InterPro"/>
</dbReference>
<evidence type="ECO:0000313" key="2">
    <source>
        <dbReference type="Proteomes" id="UP000585363"/>
    </source>
</evidence>
<dbReference type="Proteomes" id="UP000585363">
    <property type="component" value="Unassembled WGS sequence"/>
</dbReference>
<dbReference type="InterPro" id="IPR007729">
    <property type="entry name" value="DGOK"/>
</dbReference>
<proteinExistence type="predicted"/>
<accession>A0A848MR68</accession>
<reference evidence="1 2" key="2">
    <citation type="submission" date="2020-06" db="EMBL/GenBank/DDBJ databases">
        <title>Polyphasic characterization of a Rahnella strain isolated from tree sap.</title>
        <authorList>
            <person name="Kim I.S."/>
        </authorList>
    </citation>
    <scope>NUCLEOTIDE SEQUENCE [LARGE SCALE GENOMIC DNA]</scope>
    <source>
        <strain evidence="1 2">SAP-1</strain>
    </source>
</reference>
<dbReference type="Pfam" id="PF05035">
    <property type="entry name" value="DGOK"/>
    <property type="match status" value="1"/>
</dbReference>
<dbReference type="GO" id="GO:0008671">
    <property type="term" value="F:2-dehydro-3-deoxygalactonokinase activity"/>
    <property type="evidence" value="ECO:0007669"/>
    <property type="project" value="InterPro"/>
</dbReference>